<dbReference type="AlphaFoldDB" id="A0A8S9S486"/>
<organism evidence="2 3">
    <name type="scientific">Brassica cretica</name>
    <name type="common">Mustard</name>
    <dbReference type="NCBI Taxonomy" id="69181"/>
    <lineage>
        <taxon>Eukaryota</taxon>
        <taxon>Viridiplantae</taxon>
        <taxon>Streptophyta</taxon>
        <taxon>Embryophyta</taxon>
        <taxon>Tracheophyta</taxon>
        <taxon>Spermatophyta</taxon>
        <taxon>Magnoliopsida</taxon>
        <taxon>eudicotyledons</taxon>
        <taxon>Gunneridae</taxon>
        <taxon>Pentapetalae</taxon>
        <taxon>rosids</taxon>
        <taxon>malvids</taxon>
        <taxon>Brassicales</taxon>
        <taxon>Brassicaceae</taxon>
        <taxon>Brassiceae</taxon>
        <taxon>Brassica</taxon>
    </lineage>
</organism>
<name>A0A8S9S486_BRACR</name>
<feature type="compositionally biased region" description="Acidic residues" evidence="1">
    <location>
        <begin position="141"/>
        <end position="157"/>
    </location>
</feature>
<reference evidence="2" key="1">
    <citation type="submission" date="2019-12" db="EMBL/GenBank/DDBJ databases">
        <title>Genome sequencing and annotation of Brassica cretica.</title>
        <authorList>
            <person name="Studholme D.J."/>
            <person name="Sarris P."/>
        </authorList>
    </citation>
    <scope>NUCLEOTIDE SEQUENCE</scope>
    <source>
        <strain evidence="2">PFS-109/04</strain>
        <tissue evidence="2">Leaf</tissue>
    </source>
</reference>
<evidence type="ECO:0000313" key="3">
    <source>
        <dbReference type="Proteomes" id="UP000712600"/>
    </source>
</evidence>
<comment type="caution">
    <text evidence="2">The sequence shown here is derived from an EMBL/GenBank/DDBJ whole genome shotgun (WGS) entry which is preliminary data.</text>
</comment>
<feature type="region of interest" description="Disordered" evidence="1">
    <location>
        <begin position="77"/>
        <end position="157"/>
    </location>
</feature>
<sequence length="157" mass="18887">MVVVVRRSKKLYGNKYKRNVWRSSEIRFFNKAWSRKRCSSNPKTLLLERSIQKRLRWCFSVVRNIETIYLSRSRNLEQEISSEQTKRSRKSNHNHREEEENESTEGYSYSFKDVPEEIDVEENVVQEEERSKEEYANLGENDVEGNEEKLGEEEERS</sequence>
<protein>
    <submittedName>
        <fullName evidence="2">Uncharacterized protein</fullName>
    </submittedName>
</protein>
<dbReference type="EMBL" id="QGKX02000088">
    <property type="protein sequence ID" value="KAF3587092.1"/>
    <property type="molecule type" value="Genomic_DNA"/>
</dbReference>
<accession>A0A8S9S486</accession>
<gene>
    <name evidence="2" type="ORF">F2Q69_00027450</name>
</gene>
<dbReference type="Proteomes" id="UP000712600">
    <property type="component" value="Unassembled WGS sequence"/>
</dbReference>
<proteinExistence type="predicted"/>
<feature type="compositionally biased region" description="Acidic residues" evidence="1">
    <location>
        <begin position="116"/>
        <end position="126"/>
    </location>
</feature>
<evidence type="ECO:0000256" key="1">
    <source>
        <dbReference type="SAM" id="MobiDB-lite"/>
    </source>
</evidence>
<evidence type="ECO:0000313" key="2">
    <source>
        <dbReference type="EMBL" id="KAF3587092.1"/>
    </source>
</evidence>